<comment type="caution">
    <text evidence="1">The sequence shown here is derived from an EMBL/GenBank/DDBJ whole genome shotgun (WGS) entry which is preliminary data.</text>
</comment>
<protein>
    <submittedName>
        <fullName evidence="1">Uncharacterized protein</fullName>
    </submittedName>
</protein>
<sequence>MLSTSTTVDVLCVQRQMHHHQEVDQRRPAENHNYMWHWTLENMGQFTEHMWNH</sequence>
<reference evidence="1" key="1">
    <citation type="journal article" date="2019" name="bioRxiv">
        <title>The Genome of the Zebra Mussel, Dreissena polymorpha: A Resource for Invasive Species Research.</title>
        <authorList>
            <person name="McCartney M.A."/>
            <person name="Auch B."/>
            <person name="Kono T."/>
            <person name="Mallez S."/>
            <person name="Zhang Y."/>
            <person name="Obille A."/>
            <person name="Becker A."/>
            <person name="Abrahante J.E."/>
            <person name="Garbe J."/>
            <person name="Badalamenti J.P."/>
            <person name="Herman A."/>
            <person name="Mangelson H."/>
            <person name="Liachko I."/>
            <person name="Sullivan S."/>
            <person name="Sone E.D."/>
            <person name="Koren S."/>
            <person name="Silverstein K.A.T."/>
            <person name="Beckman K.B."/>
            <person name="Gohl D.M."/>
        </authorList>
    </citation>
    <scope>NUCLEOTIDE SEQUENCE</scope>
    <source>
        <strain evidence="1">Duluth1</strain>
        <tissue evidence="1">Whole animal</tissue>
    </source>
</reference>
<keyword evidence="2" id="KW-1185">Reference proteome</keyword>
<accession>A0A9D4QKA3</accession>
<evidence type="ECO:0000313" key="2">
    <source>
        <dbReference type="Proteomes" id="UP000828390"/>
    </source>
</evidence>
<dbReference type="Proteomes" id="UP000828390">
    <property type="component" value="Unassembled WGS sequence"/>
</dbReference>
<proteinExistence type="predicted"/>
<dbReference type="EMBL" id="JAIWYP010000004">
    <property type="protein sequence ID" value="KAH3833402.1"/>
    <property type="molecule type" value="Genomic_DNA"/>
</dbReference>
<name>A0A9D4QKA3_DREPO</name>
<dbReference type="AlphaFoldDB" id="A0A9D4QKA3"/>
<evidence type="ECO:0000313" key="1">
    <source>
        <dbReference type="EMBL" id="KAH3833402.1"/>
    </source>
</evidence>
<gene>
    <name evidence="1" type="ORF">DPMN_106709</name>
</gene>
<reference evidence="1" key="2">
    <citation type="submission" date="2020-11" db="EMBL/GenBank/DDBJ databases">
        <authorList>
            <person name="McCartney M.A."/>
            <person name="Auch B."/>
            <person name="Kono T."/>
            <person name="Mallez S."/>
            <person name="Becker A."/>
            <person name="Gohl D.M."/>
            <person name="Silverstein K.A.T."/>
            <person name="Koren S."/>
            <person name="Bechman K.B."/>
            <person name="Herman A."/>
            <person name="Abrahante J.E."/>
            <person name="Garbe J."/>
        </authorList>
    </citation>
    <scope>NUCLEOTIDE SEQUENCE</scope>
    <source>
        <strain evidence="1">Duluth1</strain>
        <tissue evidence="1">Whole animal</tissue>
    </source>
</reference>
<organism evidence="1 2">
    <name type="scientific">Dreissena polymorpha</name>
    <name type="common">Zebra mussel</name>
    <name type="synonym">Mytilus polymorpha</name>
    <dbReference type="NCBI Taxonomy" id="45954"/>
    <lineage>
        <taxon>Eukaryota</taxon>
        <taxon>Metazoa</taxon>
        <taxon>Spiralia</taxon>
        <taxon>Lophotrochozoa</taxon>
        <taxon>Mollusca</taxon>
        <taxon>Bivalvia</taxon>
        <taxon>Autobranchia</taxon>
        <taxon>Heteroconchia</taxon>
        <taxon>Euheterodonta</taxon>
        <taxon>Imparidentia</taxon>
        <taxon>Neoheterodontei</taxon>
        <taxon>Myida</taxon>
        <taxon>Dreissenoidea</taxon>
        <taxon>Dreissenidae</taxon>
        <taxon>Dreissena</taxon>
    </lineage>
</organism>